<feature type="domain" description="UvrD-like helicase ATP-binding" evidence="15">
    <location>
        <begin position="18"/>
        <end position="344"/>
    </location>
</feature>
<dbReference type="Gene3D" id="1.10.486.10">
    <property type="entry name" value="PCRA, domain 4"/>
    <property type="match status" value="1"/>
</dbReference>
<organism evidence="17 18">
    <name type="scientific">Aquiluna borgnonia</name>
    <dbReference type="NCBI Taxonomy" id="2499157"/>
    <lineage>
        <taxon>Bacteria</taxon>
        <taxon>Bacillati</taxon>
        <taxon>Actinomycetota</taxon>
        <taxon>Actinomycetes</taxon>
        <taxon>Micrococcales</taxon>
        <taxon>Microbacteriaceae</taxon>
        <taxon>Luna cluster</taxon>
        <taxon>Luna-1 subcluster</taxon>
        <taxon>Aquiluna</taxon>
    </lineage>
</organism>
<evidence type="ECO:0000256" key="3">
    <source>
        <dbReference type="ARBA" id="ARBA00022763"/>
    </source>
</evidence>
<keyword evidence="8" id="KW-0238">DNA-binding</keyword>
<reference evidence="17 18" key="1">
    <citation type="submission" date="2020-05" db="EMBL/GenBank/DDBJ databases">
        <title>Aquirufa sp. strain 15G-AUS-rot a new Aquirufa species.</title>
        <authorList>
            <person name="Pitt A."/>
            <person name="Hahn M.W."/>
        </authorList>
    </citation>
    <scope>NUCLEOTIDE SEQUENCE [LARGE SCALE GENOMIC DNA]</scope>
    <source>
        <strain evidence="17 18">15G-AUS-rot</strain>
    </source>
</reference>
<dbReference type="Pfam" id="PF12705">
    <property type="entry name" value="PDDEXK_1"/>
    <property type="match status" value="1"/>
</dbReference>
<evidence type="ECO:0000256" key="4">
    <source>
        <dbReference type="ARBA" id="ARBA00022801"/>
    </source>
</evidence>
<dbReference type="PROSITE" id="PS51217">
    <property type="entry name" value="UVRD_HELICASE_CTER"/>
    <property type="match status" value="1"/>
</dbReference>
<proteinExistence type="predicted"/>
<keyword evidence="6" id="KW-0269">Exonuclease</keyword>
<dbReference type="Pfam" id="PF00580">
    <property type="entry name" value="UvrD-helicase"/>
    <property type="match status" value="1"/>
</dbReference>
<evidence type="ECO:0000256" key="12">
    <source>
        <dbReference type="ARBA" id="ARBA00034808"/>
    </source>
</evidence>
<evidence type="ECO:0000313" key="18">
    <source>
        <dbReference type="Proteomes" id="UP000501003"/>
    </source>
</evidence>
<keyword evidence="5 14" id="KW-0347">Helicase</keyword>
<evidence type="ECO:0000256" key="14">
    <source>
        <dbReference type="PROSITE-ProRule" id="PRU00560"/>
    </source>
</evidence>
<feature type="domain" description="UvrD-like helicase C-terminal" evidence="16">
    <location>
        <begin position="345"/>
        <end position="637"/>
    </location>
</feature>
<dbReference type="GO" id="GO:0000725">
    <property type="term" value="P:recombinational repair"/>
    <property type="evidence" value="ECO:0007669"/>
    <property type="project" value="TreeGrafter"/>
</dbReference>
<comment type="catalytic activity">
    <reaction evidence="13">
        <text>ATP + H2O = ADP + phosphate + H(+)</text>
        <dbReference type="Rhea" id="RHEA:13065"/>
        <dbReference type="ChEBI" id="CHEBI:15377"/>
        <dbReference type="ChEBI" id="CHEBI:15378"/>
        <dbReference type="ChEBI" id="CHEBI:30616"/>
        <dbReference type="ChEBI" id="CHEBI:43474"/>
        <dbReference type="ChEBI" id="CHEBI:456216"/>
        <dbReference type="EC" id="5.6.2.4"/>
    </reaction>
</comment>
<dbReference type="KEGG" id="aqg:HRU87_04980"/>
<evidence type="ECO:0000256" key="6">
    <source>
        <dbReference type="ARBA" id="ARBA00022839"/>
    </source>
</evidence>
<dbReference type="Gene3D" id="3.90.320.10">
    <property type="match status" value="1"/>
</dbReference>
<dbReference type="EC" id="5.6.2.4" evidence="12"/>
<evidence type="ECO:0000256" key="13">
    <source>
        <dbReference type="ARBA" id="ARBA00048988"/>
    </source>
</evidence>
<dbReference type="InterPro" id="IPR038726">
    <property type="entry name" value="PDDEXK_AddAB-type"/>
</dbReference>
<dbReference type="InterPro" id="IPR027417">
    <property type="entry name" value="P-loop_NTPase"/>
</dbReference>
<dbReference type="InterPro" id="IPR000212">
    <property type="entry name" value="DNA_helicase_UvrD/REP"/>
</dbReference>
<dbReference type="SUPFAM" id="SSF52980">
    <property type="entry name" value="Restriction endonuclease-like"/>
    <property type="match status" value="1"/>
</dbReference>
<keyword evidence="10" id="KW-0413">Isomerase</keyword>
<dbReference type="InterPro" id="IPR011604">
    <property type="entry name" value="PDDEXK-like_dom_sf"/>
</dbReference>
<dbReference type="GO" id="GO:0033202">
    <property type="term" value="C:DNA helicase complex"/>
    <property type="evidence" value="ECO:0007669"/>
    <property type="project" value="TreeGrafter"/>
</dbReference>
<sequence>MANFSADEIYALVSKHTLTNEQRAVIEGAPFDSPALVIAGAGSGKTELMSLRVLYLVANSLARPDEVLGLTFTRKAAAELSARVNQALYRLRETDFWPADLEQDFSPAYIATYNSFGNDIFRRLALSVGFEQDATLLTEAASVSLADELVRSLNLETHARLEDWEKSKSHLIDLVLALASELTDNQISAESMNQHLQFFIDHVSGLPKNASGSMERFAYTEDLLASAGQNQLLADLAEEYRSLKSKRNLVDFADQVALALKALEKPFEHQHRFVLLDEYQDTSTIQTKLLSRLFAGKSVLAVGDPNQAIYGWRGASSRNLTGFHQDFGSPRPVTFTLSKSWRSGPAVVAAANATAHALNLSQPELAPVTLEAGKPQHDDQVTAAVYQTEAEEAAALAQWFMERVDENTSAALLTRTKASMAELSEALTKRGLVVEVSGLSSLLELPEVMDLIAALSVIERPEAGAQLMRLLAGPKWRVGAKDLAALGDLARFLSRVRDEVVASQPVTIVEALDELCRDSEIGNFSDAGRSRLIAAAQVIRRMRSRVSIPLSELAWSIVKELEIDIELFSAGTSVNPLSNLEAFIARIAEFEQAALRPTLGSMLNWLDHAKQRESFELPRSGAKQGVVQIMSIHAAKGLEWDVVAIAQLNQGSFPIEGRGAKGWLASGKVPFSLRGDSQALPEFAFQTTQTQGELKKLFDEFQDKNRAKHLIEERRLAYVGFTRAKRELHLTASYYKPGLKKPRPISGFLVELLESGLCRNTIEIPEPDPVNPASGNSQIKIWPFDPLGEKRDALAQGAAAVSAAEPARIENFTEFALLLEERERNASRPTSAFPRRLSASALMRLIAEPEKFAESLVRPMPGLFSASAQAGTDFHALIEDWLLGDEVDIDLDDQLVKNFAQSRFASLEPKFVEQSIEIVLDGLVVVCKLDAVFETELGFLVVDWKSGNSPTDPALLEARAMQLALYRIALSKWLQVGVERVQACFYFAGDAKEVMPSRLPSEAELVEALTKARTARRG</sequence>
<dbReference type="Proteomes" id="UP000501003">
    <property type="component" value="Chromosome"/>
</dbReference>
<dbReference type="EMBL" id="CP054056">
    <property type="protein sequence ID" value="QKJ25531.1"/>
    <property type="molecule type" value="Genomic_DNA"/>
</dbReference>
<protein>
    <recommendedName>
        <fullName evidence="12">DNA 3'-5' helicase</fullName>
        <ecNumber evidence="12">5.6.2.4</ecNumber>
    </recommendedName>
</protein>
<dbReference type="InterPro" id="IPR011335">
    <property type="entry name" value="Restrct_endonuc-II-like"/>
</dbReference>
<evidence type="ECO:0000259" key="16">
    <source>
        <dbReference type="PROSITE" id="PS51217"/>
    </source>
</evidence>
<dbReference type="GO" id="GO:0004527">
    <property type="term" value="F:exonuclease activity"/>
    <property type="evidence" value="ECO:0007669"/>
    <property type="project" value="UniProtKB-KW"/>
</dbReference>
<name>A0A7D4TJB5_9MICO</name>
<evidence type="ECO:0000256" key="9">
    <source>
        <dbReference type="ARBA" id="ARBA00023204"/>
    </source>
</evidence>
<evidence type="ECO:0000256" key="1">
    <source>
        <dbReference type="ARBA" id="ARBA00022722"/>
    </source>
</evidence>
<evidence type="ECO:0000313" key="17">
    <source>
        <dbReference type="EMBL" id="QKJ25531.1"/>
    </source>
</evidence>
<keyword evidence="1" id="KW-0540">Nuclease</keyword>
<dbReference type="Pfam" id="PF13361">
    <property type="entry name" value="UvrD_C"/>
    <property type="match status" value="1"/>
</dbReference>
<evidence type="ECO:0000259" key="15">
    <source>
        <dbReference type="PROSITE" id="PS51198"/>
    </source>
</evidence>
<evidence type="ECO:0000256" key="10">
    <source>
        <dbReference type="ARBA" id="ARBA00023235"/>
    </source>
</evidence>
<keyword evidence="7 14" id="KW-0067">ATP-binding</keyword>
<evidence type="ECO:0000256" key="8">
    <source>
        <dbReference type="ARBA" id="ARBA00023125"/>
    </source>
</evidence>
<evidence type="ECO:0000256" key="11">
    <source>
        <dbReference type="ARBA" id="ARBA00034617"/>
    </source>
</evidence>
<dbReference type="AlphaFoldDB" id="A0A7D4TJB5"/>
<feature type="binding site" evidence="14">
    <location>
        <begin position="39"/>
        <end position="46"/>
    </location>
    <ligand>
        <name>ATP</name>
        <dbReference type="ChEBI" id="CHEBI:30616"/>
    </ligand>
</feature>
<dbReference type="GO" id="GO:0005524">
    <property type="term" value="F:ATP binding"/>
    <property type="evidence" value="ECO:0007669"/>
    <property type="project" value="UniProtKB-UniRule"/>
</dbReference>
<evidence type="ECO:0000256" key="2">
    <source>
        <dbReference type="ARBA" id="ARBA00022741"/>
    </source>
</evidence>
<dbReference type="PROSITE" id="PS51198">
    <property type="entry name" value="UVRD_HELICASE_ATP_BIND"/>
    <property type="match status" value="1"/>
</dbReference>
<dbReference type="GO" id="GO:0003677">
    <property type="term" value="F:DNA binding"/>
    <property type="evidence" value="ECO:0007669"/>
    <property type="project" value="UniProtKB-KW"/>
</dbReference>
<gene>
    <name evidence="17" type="ORF">HRU87_04980</name>
</gene>
<keyword evidence="9" id="KW-0234">DNA repair</keyword>
<keyword evidence="4 14" id="KW-0378">Hydrolase</keyword>
<dbReference type="GO" id="GO:0043138">
    <property type="term" value="F:3'-5' DNA helicase activity"/>
    <property type="evidence" value="ECO:0007669"/>
    <property type="project" value="UniProtKB-EC"/>
</dbReference>
<evidence type="ECO:0000256" key="5">
    <source>
        <dbReference type="ARBA" id="ARBA00022806"/>
    </source>
</evidence>
<keyword evidence="3" id="KW-0227">DNA damage</keyword>
<dbReference type="GO" id="GO:0005829">
    <property type="term" value="C:cytosol"/>
    <property type="evidence" value="ECO:0007669"/>
    <property type="project" value="TreeGrafter"/>
</dbReference>
<keyword evidence="18" id="KW-1185">Reference proteome</keyword>
<dbReference type="SUPFAM" id="SSF52540">
    <property type="entry name" value="P-loop containing nucleoside triphosphate hydrolases"/>
    <property type="match status" value="1"/>
</dbReference>
<keyword evidence="2 14" id="KW-0547">Nucleotide-binding</keyword>
<dbReference type="PANTHER" id="PTHR11070:SF55">
    <property type="entry name" value="DNA 3'-5' HELICASE"/>
    <property type="match status" value="1"/>
</dbReference>
<evidence type="ECO:0000256" key="7">
    <source>
        <dbReference type="ARBA" id="ARBA00022840"/>
    </source>
</evidence>
<dbReference type="InterPro" id="IPR014017">
    <property type="entry name" value="DNA_helicase_UvrD-like_C"/>
</dbReference>
<dbReference type="PANTHER" id="PTHR11070">
    <property type="entry name" value="UVRD / RECB / PCRA DNA HELICASE FAMILY MEMBER"/>
    <property type="match status" value="1"/>
</dbReference>
<dbReference type="CDD" id="cd17932">
    <property type="entry name" value="DEXQc_UvrD"/>
    <property type="match status" value="1"/>
</dbReference>
<dbReference type="RefSeq" id="WP_173493828.1">
    <property type="nucleotide sequence ID" value="NZ_CP054056.1"/>
</dbReference>
<dbReference type="Gene3D" id="3.40.50.300">
    <property type="entry name" value="P-loop containing nucleotide triphosphate hydrolases"/>
    <property type="match status" value="4"/>
</dbReference>
<accession>A0A7D4TJB5</accession>
<dbReference type="InterPro" id="IPR014016">
    <property type="entry name" value="UvrD-like_ATP-bd"/>
</dbReference>
<comment type="catalytic activity">
    <reaction evidence="11">
        <text>Couples ATP hydrolysis with the unwinding of duplex DNA by translocating in the 3'-5' direction.</text>
        <dbReference type="EC" id="5.6.2.4"/>
    </reaction>
</comment>